<comment type="similarity">
    <text evidence="1">Belongs to the C/M/P thioester hydrolase family.</text>
</comment>
<gene>
    <name evidence="6" type="ORF">PV09_05254</name>
</gene>
<dbReference type="RefSeq" id="XP_016213356.1">
    <property type="nucleotide sequence ID" value="XM_016358737.1"/>
</dbReference>
<dbReference type="VEuPathDB" id="FungiDB:PV09_05254"/>
<dbReference type="CDD" id="cd03445">
    <property type="entry name" value="Thioesterase_II_repeat2"/>
    <property type="match status" value="1"/>
</dbReference>
<dbReference type="GO" id="GO:0009062">
    <property type="term" value="P:fatty acid catabolic process"/>
    <property type="evidence" value="ECO:0007669"/>
    <property type="project" value="TreeGrafter"/>
</dbReference>
<dbReference type="GO" id="GO:0047617">
    <property type="term" value="F:fatty acyl-CoA hydrolase activity"/>
    <property type="evidence" value="ECO:0007669"/>
    <property type="project" value="InterPro"/>
</dbReference>
<organism evidence="6 7">
    <name type="scientific">Verruconis gallopava</name>
    <dbReference type="NCBI Taxonomy" id="253628"/>
    <lineage>
        <taxon>Eukaryota</taxon>
        <taxon>Fungi</taxon>
        <taxon>Dikarya</taxon>
        <taxon>Ascomycota</taxon>
        <taxon>Pezizomycotina</taxon>
        <taxon>Dothideomycetes</taxon>
        <taxon>Pleosporomycetidae</taxon>
        <taxon>Venturiales</taxon>
        <taxon>Sympoventuriaceae</taxon>
        <taxon>Verruconis</taxon>
    </lineage>
</organism>
<dbReference type="Proteomes" id="UP000053259">
    <property type="component" value="Unassembled WGS sequence"/>
</dbReference>
<dbReference type="STRING" id="253628.A0A0D1YS93"/>
<dbReference type="InterPro" id="IPR049450">
    <property type="entry name" value="ACOT8-like_C"/>
</dbReference>
<sequence length="355" mass="39939">MAWPRWSNGNAYTDFRQLMAVVKINDTTYESASPAYSPGGFTRAFGGHVYAQAAYVAAQTVKKGFVLHSITGWFTLQGDTTRPFTYRVETIREGGGYCQRQVYVTQDSTKGVCFTCICSFKRPEPDLNRRALKANFREQYAAVLAGKNPDDHPECPGIDSPYWWKVEEERGWIDPFPGLKTRKVDMTRYNEGKEALDRRQLMYYRVIGDMPKVADDANLHAAAHLYASDRNGLFPIANFLDLGDNYSAIASLNHTFIFHEEAAGISTINEETGEPWNFISEEKLDHVGHGRGLAVWRFWREDGLHVASAFQDGMMRFTPEGKGAAAAAFEGMVKDKSEKKSTKSAKQNAPKEEKL</sequence>
<evidence type="ECO:0000259" key="5">
    <source>
        <dbReference type="Pfam" id="PF20789"/>
    </source>
</evidence>
<evidence type="ECO:0000256" key="2">
    <source>
        <dbReference type="ARBA" id="ARBA00022801"/>
    </source>
</evidence>
<dbReference type="EMBL" id="KN847544">
    <property type="protein sequence ID" value="KIW03487.1"/>
    <property type="molecule type" value="Genomic_DNA"/>
</dbReference>
<dbReference type="InterPro" id="IPR042171">
    <property type="entry name" value="Acyl-CoA_hotdog"/>
</dbReference>
<dbReference type="InParanoid" id="A0A0D1YS93"/>
<evidence type="ECO:0000256" key="3">
    <source>
        <dbReference type="SAM" id="MobiDB-lite"/>
    </source>
</evidence>
<dbReference type="InterPro" id="IPR029069">
    <property type="entry name" value="HotDog_dom_sf"/>
</dbReference>
<dbReference type="PANTHER" id="PTHR11066">
    <property type="entry name" value="ACYL-COA THIOESTERASE"/>
    <property type="match status" value="1"/>
</dbReference>
<feature type="domain" description="Acyl-CoA thioesterase-like C-terminal" evidence="5">
    <location>
        <begin position="181"/>
        <end position="315"/>
    </location>
</feature>
<name>A0A0D1YS93_9PEZI</name>
<feature type="region of interest" description="Disordered" evidence="3">
    <location>
        <begin position="333"/>
        <end position="355"/>
    </location>
</feature>
<protein>
    <submittedName>
        <fullName evidence="6">Acyl-CoA thioesterase II</fullName>
    </submittedName>
</protein>
<proteinExistence type="inferred from homology"/>
<dbReference type="HOGENOM" id="CLU_051867_1_0_1"/>
<dbReference type="Pfam" id="PF20789">
    <property type="entry name" value="4HBT_3C"/>
    <property type="match status" value="1"/>
</dbReference>
<feature type="domain" description="Acyl-CoA thioesterase-like N-terminal HotDog" evidence="4">
    <location>
        <begin position="40"/>
        <end position="120"/>
    </location>
</feature>
<dbReference type="GeneID" id="27313227"/>
<accession>A0A0D1YS93</accession>
<dbReference type="OrthoDB" id="68328at2759"/>
<dbReference type="InterPro" id="IPR003703">
    <property type="entry name" value="Acyl_CoA_thio"/>
</dbReference>
<dbReference type="GO" id="GO:0005782">
    <property type="term" value="C:peroxisomal matrix"/>
    <property type="evidence" value="ECO:0007669"/>
    <property type="project" value="UniProtKB-SubCell"/>
</dbReference>
<dbReference type="AlphaFoldDB" id="A0A0D1YS93"/>
<dbReference type="Pfam" id="PF13622">
    <property type="entry name" value="4HBT_3"/>
    <property type="match status" value="1"/>
</dbReference>
<dbReference type="InterPro" id="IPR049449">
    <property type="entry name" value="TesB_ACOT8-like_N"/>
</dbReference>
<dbReference type="CDD" id="cd03444">
    <property type="entry name" value="Thioesterase_II_repeat1"/>
    <property type="match status" value="1"/>
</dbReference>
<dbReference type="GO" id="GO:0006637">
    <property type="term" value="P:acyl-CoA metabolic process"/>
    <property type="evidence" value="ECO:0007669"/>
    <property type="project" value="InterPro"/>
</dbReference>
<reference evidence="6 7" key="1">
    <citation type="submission" date="2015-01" db="EMBL/GenBank/DDBJ databases">
        <title>The Genome Sequence of Ochroconis gallopava CBS43764.</title>
        <authorList>
            <consortium name="The Broad Institute Genomics Platform"/>
            <person name="Cuomo C."/>
            <person name="de Hoog S."/>
            <person name="Gorbushina A."/>
            <person name="Stielow B."/>
            <person name="Teixiera M."/>
            <person name="Abouelleil A."/>
            <person name="Chapman S.B."/>
            <person name="Priest M."/>
            <person name="Young S.K."/>
            <person name="Wortman J."/>
            <person name="Nusbaum C."/>
            <person name="Birren B."/>
        </authorList>
    </citation>
    <scope>NUCLEOTIDE SEQUENCE [LARGE SCALE GENOMIC DNA]</scope>
    <source>
        <strain evidence="6 7">CBS 43764</strain>
    </source>
</reference>
<keyword evidence="2" id="KW-0378">Hydrolase</keyword>
<dbReference type="Gene3D" id="2.40.160.210">
    <property type="entry name" value="Acyl-CoA thioesterase, double hotdog domain"/>
    <property type="match status" value="1"/>
</dbReference>
<evidence type="ECO:0000313" key="6">
    <source>
        <dbReference type="EMBL" id="KIW03487.1"/>
    </source>
</evidence>
<dbReference type="PANTHER" id="PTHR11066:SF64">
    <property type="entry name" value="ACYL-COA THIOESTERASE (AFU_ORTHOLOGUE AFUA_1G12060)"/>
    <property type="match status" value="1"/>
</dbReference>
<evidence type="ECO:0000256" key="1">
    <source>
        <dbReference type="ARBA" id="ARBA00006538"/>
    </source>
</evidence>
<keyword evidence="7" id="KW-1185">Reference proteome</keyword>
<evidence type="ECO:0000259" key="4">
    <source>
        <dbReference type="Pfam" id="PF13622"/>
    </source>
</evidence>
<dbReference type="SUPFAM" id="SSF54637">
    <property type="entry name" value="Thioesterase/thiol ester dehydrase-isomerase"/>
    <property type="match status" value="2"/>
</dbReference>
<evidence type="ECO:0000313" key="7">
    <source>
        <dbReference type="Proteomes" id="UP000053259"/>
    </source>
</evidence>